<name>A0A2C9TV47_STAAU</name>
<dbReference type="Pfam" id="PF13443">
    <property type="entry name" value="HTH_26"/>
    <property type="match status" value="1"/>
</dbReference>
<dbReference type="InterPro" id="IPR010982">
    <property type="entry name" value="Lambda_DNA-bd_dom_sf"/>
</dbReference>
<accession>A0A2C9TV47</accession>
<dbReference type="GO" id="GO:0003677">
    <property type="term" value="F:DNA binding"/>
    <property type="evidence" value="ECO:0007669"/>
    <property type="project" value="InterPro"/>
</dbReference>
<protein>
    <recommendedName>
        <fullName evidence="1">HTH cro/C1-type domain-containing protein</fullName>
    </recommendedName>
</protein>
<dbReference type="EMBL" id="LALQ01000034">
    <property type="protein sequence ID" value="KMR57004.1"/>
    <property type="molecule type" value="Genomic_DNA"/>
</dbReference>
<dbReference type="SUPFAM" id="SSF47413">
    <property type="entry name" value="lambda repressor-like DNA-binding domains"/>
    <property type="match status" value="1"/>
</dbReference>
<dbReference type="AlphaFoldDB" id="A0A2C9TV47"/>
<dbReference type="InterPro" id="IPR001387">
    <property type="entry name" value="Cro/C1-type_HTH"/>
</dbReference>
<proteinExistence type="predicted"/>
<organism evidence="2">
    <name type="scientific">Staphylococcus aureus</name>
    <dbReference type="NCBI Taxonomy" id="1280"/>
    <lineage>
        <taxon>Bacteria</taxon>
        <taxon>Bacillati</taxon>
        <taxon>Bacillota</taxon>
        <taxon>Bacilli</taxon>
        <taxon>Bacillales</taxon>
        <taxon>Staphylococcaceae</taxon>
        <taxon>Staphylococcus</taxon>
    </lineage>
</organism>
<sequence>MHNNLSLFMGRDRISASRLSMVTGISIASIHSFYHERTEKPDTKAVMKLCEHFNITLNEFFGINEKKEVK</sequence>
<dbReference type="RefSeq" id="WP_033863184.1">
    <property type="nucleotide sequence ID" value="NZ_BEBO01000002.1"/>
</dbReference>
<evidence type="ECO:0000259" key="1">
    <source>
        <dbReference type="Pfam" id="PF13443"/>
    </source>
</evidence>
<comment type="caution">
    <text evidence="2">The sequence shown here is derived from an EMBL/GenBank/DDBJ whole genome shotgun (WGS) entry which is preliminary data.</text>
</comment>
<dbReference type="Gene3D" id="1.10.260.40">
    <property type="entry name" value="lambda repressor-like DNA-binding domains"/>
    <property type="match status" value="1"/>
</dbReference>
<evidence type="ECO:0000313" key="2">
    <source>
        <dbReference type="EMBL" id="KMR57004.1"/>
    </source>
</evidence>
<gene>
    <name evidence="2" type="ORF">EP54_08220</name>
</gene>
<reference evidence="2" key="1">
    <citation type="journal article" date="2015" name="J. Infect. Dis.">
        <title>Parallel Epidemics of Community-Associated Methicillin-Resistant Staphylococcus aureus USA300 Infection in North and South America.</title>
        <authorList>
            <person name="Planet P.J."/>
            <person name="Diaz L."/>
            <person name="Kolokotronis S.O."/>
            <person name="Narechania A."/>
            <person name="Reyes J."/>
            <person name="Xing G."/>
            <person name="Rincon S."/>
            <person name="Smith H."/>
            <person name="Panesso D."/>
            <person name="Ryan C."/>
            <person name="Smith D.P."/>
            <person name="Guzman M."/>
            <person name="Zurita J."/>
            <person name="Sebra R."/>
            <person name="Deikus G."/>
            <person name="Nolan R.L."/>
            <person name="Tenover F.C."/>
            <person name="Weinstock G.M."/>
            <person name="Robinson D.A."/>
            <person name="Arias C.A."/>
        </authorList>
    </citation>
    <scope>NUCLEOTIDE SEQUENCE</scope>
    <source>
        <strain evidence="2">M121</strain>
    </source>
</reference>
<feature type="domain" description="HTH cro/C1-type" evidence="1">
    <location>
        <begin position="4"/>
        <end position="64"/>
    </location>
</feature>